<dbReference type="InterPro" id="IPR009061">
    <property type="entry name" value="DNA-bd_dom_put_sf"/>
</dbReference>
<evidence type="ECO:0000256" key="3">
    <source>
        <dbReference type="ARBA" id="ARBA00023125"/>
    </source>
</evidence>
<dbReference type="RefSeq" id="WP_141390036.1">
    <property type="nucleotide sequence ID" value="NZ_BJNZ01000016.1"/>
</dbReference>
<dbReference type="PANTHER" id="PTHR30204:SF69">
    <property type="entry name" value="MERR-FAMILY TRANSCRIPTIONAL REGULATOR"/>
    <property type="match status" value="1"/>
</dbReference>
<keyword evidence="4" id="KW-0804">Transcription</keyword>
<dbReference type="SMART" id="SM00422">
    <property type="entry name" value="HTH_MERR"/>
    <property type="match status" value="1"/>
</dbReference>
<organism evidence="6 7">
    <name type="scientific">Cellulosimicrobium cellulans</name>
    <name type="common">Arthrobacter luteus</name>
    <dbReference type="NCBI Taxonomy" id="1710"/>
    <lineage>
        <taxon>Bacteria</taxon>
        <taxon>Bacillati</taxon>
        <taxon>Actinomycetota</taxon>
        <taxon>Actinomycetes</taxon>
        <taxon>Micrococcales</taxon>
        <taxon>Promicromonosporaceae</taxon>
        <taxon>Cellulosimicrobium</taxon>
    </lineage>
</organism>
<evidence type="ECO:0000256" key="1">
    <source>
        <dbReference type="ARBA" id="ARBA00022491"/>
    </source>
</evidence>
<dbReference type="EMBL" id="BJNZ01000016">
    <property type="protein sequence ID" value="GED10592.1"/>
    <property type="molecule type" value="Genomic_DNA"/>
</dbReference>
<name>A0A4Y4DYX8_CELCE</name>
<dbReference type="AlphaFoldDB" id="A0A4Y4DYX8"/>
<feature type="domain" description="HTH merR-type" evidence="5">
    <location>
        <begin position="17"/>
        <end position="87"/>
    </location>
</feature>
<dbReference type="InterPro" id="IPR047057">
    <property type="entry name" value="MerR_fam"/>
</dbReference>
<dbReference type="PANTHER" id="PTHR30204">
    <property type="entry name" value="REDOX-CYCLING DRUG-SENSING TRANSCRIPTIONAL ACTIVATOR SOXR"/>
    <property type="match status" value="1"/>
</dbReference>
<dbReference type="Pfam" id="PF13411">
    <property type="entry name" value="MerR_1"/>
    <property type="match status" value="1"/>
</dbReference>
<dbReference type="PROSITE" id="PS50937">
    <property type="entry name" value="HTH_MERR_2"/>
    <property type="match status" value="1"/>
</dbReference>
<evidence type="ECO:0000313" key="7">
    <source>
        <dbReference type="Proteomes" id="UP000316659"/>
    </source>
</evidence>
<dbReference type="Proteomes" id="UP000316659">
    <property type="component" value="Unassembled WGS sequence"/>
</dbReference>
<keyword evidence="2" id="KW-0805">Transcription regulation</keyword>
<accession>A0A4Y4DYX8</accession>
<dbReference type="PROSITE" id="PS00552">
    <property type="entry name" value="HTH_MERR_1"/>
    <property type="match status" value="1"/>
</dbReference>
<evidence type="ECO:0000256" key="4">
    <source>
        <dbReference type="ARBA" id="ARBA00023163"/>
    </source>
</evidence>
<proteinExistence type="predicted"/>
<dbReference type="GO" id="GO:0003700">
    <property type="term" value="F:DNA-binding transcription factor activity"/>
    <property type="evidence" value="ECO:0007669"/>
    <property type="project" value="InterPro"/>
</dbReference>
<protein>
    <submittedName>
        <fullName evidence="6">MerR family transcriptional regulator</fullName>
    </submittedName>
</protein>
<evidence type="ECO:0000259" key="5">
    <source>
        <dbReference type="PROSITE" id="PS50937"/>
    </source>
</evidence>
<evidence type="ECO:0000313" key="6">
    <source>
        <dbReference type="EMBL" id="GED10592.1"/>
    </source>
</evidence>
<reference evidence="6 7" key="1">
    <citation type="submission" date="2019-06" db="EMBL/GenBank/DDBJ databases">
        <title>Whole genome shotgun sequence of Cellulosimicrobium cellulans NBRC 15516.</title>
        <authorList>
            <person name="Hosoyama A."/>
            <person name="Uohara A."/>
            <person name="Ohji S."/>
            <person name="Ichikawa N."/>
        </authorList>
    </citation>
    <scope>NUCLEOTIDE SEQUENCE [LARGE SCALE GENOMIC DNA]</scope>
    <source>
        <strain evidence="6 7">NBRC 15516</strain>
    </source>
</reference>
<comment type="caution">
    <text evidence="6">The sequence shown here is derived from an EMBL/GenBank/DDBJ whole genome shotgun (WGS) entry which is preliminary data.</text>
</comment>
<dbReference type="Gene3D" id="1.10.1660.10">
    <property type="match status" value="1"/>
</dbReference>
<keyword evidence="3" id="KW-0238">DNA-binding</keyword>
<dbReference type="SUPFAM" id="SSF46955">
    <property type="entry name" value="Putative DNA-binding domain"/>
    <property type="match status" value="1"/>
</dbReference>
<dbReference type="GO" id="GO:0003677">
    <property type="term" value="F:DNA binding"/>
    <property type="evidence" value="ECO:0007669"/>
    <property type="project" value="UniProtKB-KW"/>
</dbReference>
<gene>
    <name evidence="6" type="ORF">CCE02nite_25910</name>
</gene>
<dbReference type="InterPro" id="IPR000551">
    <property type="entry name" value="MerR-type_HTH_dom"/>
</dbReference>
<sequence length="157" mass="16940">MSELLIPAAPVEVPPEGLSIGDAARAVGLSIDTLRYYEKEGLLLDPAPRDGGGRRRYGPHDVAWLAGLAMLRETGMSIADVRVIADLSRRTGTEAERLVVLEGHRERVLGDLERTRRHLAALDAKIASYRAVTDVAARDGGGRDAAHGTTDHDQENP</sequence>
<evidence type="ECO:0000256" key="2">
    <source>
        <dbReference type="ARBA" id="ARBA00023015"/>
    </source>
</evidence>
<keyword evidence="1" id="KW-0678">Repressor</keyword>